<dbReference type="Proteomes" id="UP001139347">
    <property type="component" value="Unassembled WGS sequence"/>
</dbReference>
<protein>
    <submittedName>
        <fullName evidence="1">Uncharacterized protein</fullName>
    </submittedName>
</protein>
<dbReference type="RefSeq" id="WP_244730312.1">
    <property type="nucleotide sequence ID" value="NZ_JALIRP010000015.1"/>
</dbReference>
<gene>
    <name evidence="1" type="ORF">MUG84_24610</name>
</gene>
<sequence>MEKISIEKLMELYVDTLDKCGTYLLSENDMVIGYNIFEEFDTGVTSFLHTDVLQRLNDAGLISDEIMSKSAILRNLVLELQQGDEWNINAVRNSPEWRKVLDLADEIKGCIAAK</sequence>
<comment type="caution">
    <text evidence="1">The sequence shown here is derived from an EMBL/GenBank/DDBJ whole genome shotgun (WGS) entry which is preliminary data.</text>
</comment>
<dbReference type="EMBL" id="JALIRP010000015">
    <property type="protein sequence ID" value="MCJ8014871.1"/>
    <property type="molecule type" value="Genomic_DNA"/>
</dbReference>
<proteinExistence type="predicted"/>
<reference evidence="1" key="1">
    <citation type="submission" date="2022-04" db="EMBL/GenBank/DDBJ databases">
        <title>Paenibacillus mangrovi sp. nov., a novel endophytic bacterium isolated from bark of Kandelia candel.</title>
        <authorList>
            <person name="Tuo L."/>
        </authorList>
    </citation>
    <scope>NUCLEOTIDE SEQUENCE</scope>
    <source>
        <strain evidence="1">KQZ6P-2</strain>
    </source>
</reference>
<keyword evidence="2" id="KW-1185">Reference proteome</keyword>
<organism evidence="1 2">
    <name type="scientific">Paenibacillus mangrovi</name>
    <dbReference type="NCBI Taxonomy" id="2931978"/>
    <lineage>
        <taxon>Bacteria</taxon>
        <taxon>Bacillati</taxon>
        <taxon>Bacillota</taxon>
        <taxon>Bacilli</taxon>
        <taxon>Bacillales</taxon>
        <taxon>Paenibacillaceae</taxon>
        <taxon>Paenibacillus</taxon>
    </lineage>
</organism>
<evidence type="ECO:0000313" key="1">
    <source>
        <dbReference type="EMBL" id="MCJ8014871.1"/>
    </source>
</evidence>
<name>A0A9X1WUK7_9BACL</name>
<evidence type="ECO:0000313" key="2">
    <source>
        <dbReference type="Proteomes" id="UP001139347"/>
    </source>
</evidence>
<dbReference type="AlphaFoldDB" id="A0A9X1WUK7"/>
<accession>A0A9X1WUK7</accession>